<organism evidence="3">
    <name type="scientific">marine sediment metagenome</name>
    <dbReference type="NCBI Taxonomy" id="412755"/>
    <lineage>
        <taxon>unclassified sequences</taxon>
        <taxon>metagenomes</taxon>
        <taxon>ecological metagenomes</taxon>
    </lineage>
</organism>
<dbReference type="GO" id="GO:0022857">
    <property type="term" value="F:transmembrane transporter activity"/>
    <property type="evidence" value="ECO:0007669"/>
    <property type="project" value="InterPro"/>
</dbReference>
<feature type="domain" description="Major facilitator superfamily (MFS) profile" evidence="2">
    <location>
        <begin position="1"/>
        <end position="105"/>
    </location>
</feature>
<gene>
    <name evidence="3" type="ORF">S12H4_54900</name>
</gene>
<dbReference type="AlphaFoldDB" id="X1UL10"/>
<proteinExistence type="predicted"/>
<dbReference type="PROSITE" id="PS50850">
    <property type="entry name" value="MFS"/>
    <property type="match status" value="1"/>
</dbReference>
<reference evidence="3" key="1">
    <citation type="journal article" date="2014" name="Front. Microbiol.">
        <title>High frequency of phylogenetically diverse reductive dehalogenase-homologous genes in deep subseafloor sedimentary metagenomes.</title>
        <authorList>
            <person name="Kawai M."/>
            <person name="Futagami T."/>
            <person name="Toyoda A."/>
            <person name="Takaki Y."/>
            <person name="Nishi S."/>
            <person name="Hori S."/>
            <person name="Arai W."/>
            <person name="Tsubouchi T."/>
            <person name="Morono Y."/>
            <person name="Uchiyama I."/>
            <person name="Ito T."/>
            <person name="Fujiyama A."/>
            <person name="Inagaki F."/>
            <person name="Takami H."/>
        </authorList>
    </citation>
    <scope>NUCLEOTIDE SEQUENCE</scope>
    <source>
        <strain evidence="3">Expedition CK06-06</strain>
    </source>
</reference>
<comment type="caution">
    <text evidence="3">The sequence shown here is derived from an EMBL/GenBank/DDBJ whole genome shotgun (WGS) entry which is preliminary data.</text>
</comment>
<keyword evidence="1" id="KW-0472">Membrane</keyword>
<feature type="non-terminal residue" evidence="3">
    <location>
        <position position="1"/>
    </location>
</feature>
<evidence type="ECO:0000313" key="3">
    <source>
        <dbReference type="EMBL" id="GAJ18153.1"/>
    </source>
</evidence>
<protein>
    <recommendedName>
        <fullName evidence="2">Major facilitator superfamily (MFS) profile domain-containing protein</fullName>
    </recommendedName>
</protein>
<dbReference type="SUPFAM" id="SSF103473">
    <property type="entry name" value="MFS general substrate transporter"/>
    <property type="match status" value="1"/>
</dbReference>
<dbReference type="InterPro" id="IPR036259">
    <property type="entry name" value="MFS_trans_sf"/>
</dbReference>
<dbReference type="Pfam" id="PF07690">
    <property type="entry name" value="MFS_1"/>
    <property type="match status" value="1"/>
</dbReference>
<name>X1UL10_9ZZZZ</name>
<dbReference type="InterPro" id="IPR011701">
    <property type="entry name" value="MFS"/>
</dbReference>
<feature type="transmembrane region" description="Helical" evidence="1">
    <location>
        <begin position="12"/>
        <end position="30"/>
    </location>
</feature>
<feature type="transmembrane region" description="Helical" evidence="1">
    <location>
        <begin position="50"/>
        <end position="70"/>
    </location>
</feature>
<evidence type="ECO:0000256" key="1">
    <source>
        <dbReference type="SAM" id="Phobius"/>
    </source>
</evidence>
<evidence type="ECO:0000259" key="2">
    <source>
        <dbReference type="PROSITE" id="PS50850"/>
    </source>
</evidence>
<dbReference type="Gene3D" id="1.20.1250.20">
    <property type="entry name" value="MFS general substrate transporter like domains"/>
    <property type="match status" value="1"/>
</dbReference>
<sequence>GLISIVYGNYNVLYLAMPLLGISWSSSNAARRKLTADLTARKMRGKINGLIRFTTLIVGAVGSLIGGYVYENSSHVNIFLISICVIMVGVLIFTWLVQEPEVEEI</sequence>
<feature type="transmembrane region" description="Helical" evidence="1">
    <location>
        <begin position="76"/>
        <end position="97"/>
    </location>
</feature>
<keyword evidence="1" id="KW-0812">Transmembrane</keyword>
<dbReference type="EMBL" id="BARW01035149">
    <property type="protein sequence ID" value="GAJ18153.1"/>
    <property type="molecule type" value="Genomic_DNA"/>
</dbReference>
<keyword evidence="1" id="KW-1133">Transmembrane helix</keyword>
<dbReference type="InterPro" id="IPR020846">
    <property type="entry name" value="MFS_dom"/>
</dbReference>
<accession>X1UL10</accession>